<dbReference type="EMBL" id="JARKNE010000011">
    <property type="protein sequence ID" value="KAK5786137.1"/>
    <property type="molecule type" value="Genomic_DNA"/>
</dbReference>
<evidence type="ECO:0000313" key="2">
    <source>
        <dbReference type="EMBL" id="KAK5786137.1"/>
    </source>
</evidence>
<accession>A0ABR0N762</accession>
<gene>
    <name evidence="2" type="ORF">PVK06_040766</name>
</gene>
<keyword evidence="3" id="KW-1185">Reference proteome</keyword>
<comment type="caution">
    <text evidence="2">The sequence shown here is derived from an EMBL/GenBank/DDBJ whole genome shotgun (WGS) entry which is preliminary data.</text>
</comment>
<name>A0ABR0N762_GOSAR</name>
<sequence>MAYRSDNFPINSSSRRAEMSASGAQHEKVDLFAGWFTDRLENFDNAVKSLSNLPKPPSMRNMGRKVNSRDRCAFYNDMGHKIEDCFTLKDAIEEAV</sequence>
<evidence type="ECO:0000256" key="1">
    <source>
        <dbReference type="SAM" id="MobiDB-lite"/>
    </source>
</evidence>
<reference evidence="2 3" key="1">
    <citation type="submission" date="2023-03" db="EMBL/GenBank/DDBJ databases">
        <title>WGS of Gossypium arboreum.</title>
        <authorList>
            <person name="Yu D."/>
        </authorList>
    </citation>
    <scope>NUCLEOTIDE SEQUENCE [LARGE SCALE GENOMIC DNA]</scope>
    <source>
        <tissue evidence="2">Leaf</tissue>
    </source>
</reference>
<evidence type="ECO:0008006" key="4">
    <source>
        <dbReference type="Google" id="ProtNLM"/>
    </source>
</evidence>
<evidence type="ECO:0000313" key="3">
    <source>
        <dbReference type="Proteomes" id="UP001358586"/>
    </source>
</evidence>
<feature type="region of interest" description="Disordered" evidence="1">
    <location>
        <begin position="1"/>
        <end position="21"/>
    </location>
</feature>
<dbReference type="Proteomes" id="UP001358586">
    <property type="component" value="Chromosome 11"/>
</dbReference>
<proteinExistence type="predicted"/>
<organism evidence="2 3">
    <name type="scientific">Gossypium arboreum</name>
    <name type="common">Tree cotton</name>
    <name type="synonym">Gossypium nanking</name>
    <dbReference type="NCBI Taxonomy" id="29729"/>
    <lineage>
        <taxon>Eukaryota</taxon>
        <taxon>Viridiplantae</taxon>
        <taxon>Streptophyta</taxon>
        <taxon>Embryophyta</taxon>
        <taxon>Tracheophyta</taxon>
        <taxon>Spermatophyta</taxon>
        <taxon>Magnoliopsida</taxon>
        <taxon>eudicotyledons</taxon>
        <taxon>Gunneridae</taxon>
        <taxon>Pentapetalae</taxon>
        <taxon>rosids</taxon>
        <taxon>malvids</taxon>
        <taxon>Malvales</taxon>
        <taxon>Malvaceae</taxon>
        <taxon>Malvoideae</taxon>
        <taxon>Gossypium</taxon>
    </lineage>
</organism>
<protein>
    <recommendedName>
        <fullName evidence="4">Reverse transcriptase domain-containing protein</fullName>
    </recommendedName>
</protein>